<keyword evidence="5" id="KW-0472">Membrane</keyword>
<dbReference type="InterPro" id="IPR016169">
    <property type="entry name" value="FAD-bd_PCMH_sub2"/>
</dbReference>
<dbReference type="InterPro" id="IPR006094">
    <property type="entry name" value="Oxid_FAD_bind_N"/>
</dbReference>
<dbReference type="Gene3D" id="3.40.462.20">
    <property type="match status" value="1"/>
</dbReference>
<comment type="caution">
    <text evidence="7">The sequence shown here is derived from an EMBL/GenBank/DDBJ whole genome shotgun (WGS) entry which is preliminary data.</text>
</comment>
<evidence type="ECO:0000313" key="8">
    <source>
        <dbReference type="Proteomes" id="UP000297716"/>
    </source>
</evidence>
<dbReference type="Gene3D" id="3.30.465.10">
    <property type="match status" value="1"/>
</dbReference>
<dbReference type="OrthoDB" id="2151789at2759"/>
<evidence type="ECO:0000256" key="3">
    <source>
        <dbReference type="ARBA" id="ARBA00022827"/>
    </source>
</evidence>
<dbReference type="PROSITE" id="PS51387">
    <property type="entry name" value="FAD_PCMH"/>
    <property type="match status" value="1"/>
</dbReference>
<dbReference type="Proteomes" id="UP000297716">
    <property type="component" value="Unassembled WGS sequence"/>
</dbReference>
<keyword evidence="5" id="KW-0812">Transmembrane</keyword>
<keyword evidence="8" id="KW-1185">Reference proteome</keyword>
<dbReference type="InterPro" id="IPR036318">
    <property type="entry name" value="FAD-bd_PCMH-like_sf"/>
</dbReference>
<protein>
    <recommendedName>
        <fullName evidence="6">FAD-binding PCMH-type domain-containing protein</fullName>
    </recommendedName>
</protein>
<name>A0A4Z0ZAQ4_9PEZI</name>
<feature type="transmembrane region" description="Helical" evidence="5">
    <location>
        <begin position="25"/>
        <end position="45"/>
    </location>
</feature>
<keyword evidence="2" id="KW-0285">Flavoprotein</keyword>
<dbReference type="InterPro" id="IPR050416">
    <property type="entry name" value="FAD-linked_Oxidoreductase"/>
</dbReference>
<dbReference type="EMBL" id="SKBN01000025">
    <property type="protein sequence ID" value="TGJ86596.1"/>
    <property type="molecule type" value="Genomic_DNA"/>
</dbReference>
<gene>
    <name evidence="7" type="ORF">E0Z10_g2195</name>
</gene>
<evidence type="ECO:0000256" key="1">
    <source>
        <dbReference type="ARBA" id="ARBA00005466"/>
    </source>
</evidence>
<organism evidence="7 8">
    <name type="scientific">Xylaria hypoxylon</name>
    <dbReference type="NCBI Taxonomy" id="37992"/>
    <lineage>
        <taxon>Eukaryota</taxon>
        <taxon>Fungi</taxon>
        <taxon>Dikarya</taxon>
        <taxon>Ascomycota</taxon>
        <taxon>Pezizomycotina</taxon>
        <taxon>Sordariomycetes</taxon>
        <taxon>Xylariomycetidae</taxon>
        <taxon>Xylariales</taxon>
        <taxon>Xylariaceae</taxon>
        <taxon>Xylaria</taxon>
    </lineage>
</organism>
<evidence type="ECO:0000256" key="5">
    <source>
        <dbReference type="SAM" id="Phobius"/>
    </source>
</evidence>
<feature type="domain" description="FAD-binding PCMH-type" evidence="6">
    <location>
        <begin position="94"/>
        <end position="265"/>
    </location>
</feature>
<accession>A0A4Z0ZAQ4</accession>
<dbReference type="GO" id="GO:0016491">
    <property type="term" value="F:oxidoreductase activity"/>
    <property type="evidence" value="ECO:0007669"/>
    <property type="project" value="UniProtKB-KW"/>
</dbReference>
<dbReference type="AlphaFoldDB" id="A0A4Z0ZAQ4"/>
<comment type="similarity">
    <text evidence="1">Belongs to the oxygen-dependent FAD-linked oxidoreductase family.</text>
</comment>
<dbReference type="STRING" id="37992.A0A4Z0ZAQ4"/>
<proteinExistence type="inferred from homology"/>
<dbReference type="InterPro" id="IPR016166">
    <property type="entry name" value="FAD-bd_PCMH"/>
</dbReference>
<dbReference type="Gene3D" id="3.30.43.10">
    <property type="entry name" value="Uridine Diphospho-n-acetylenolpyruvylglucosamine Reductase, domain 2"/>
    <property type="match status" value="1"/>
</dbReference>
<dbReference type="PANTHER" id="PTHR42973">
    <property type="entry name" value="BINDING OXIDOREDUCTASE, PUTATIVE (AFU_ORTHOLOGUE AFUA_1G17690)-RELATED"/>
    <property type="match status" value="1"/>
</dbReference>
<dbReference type="InterPro" id="IPR016167">
    <property type="entry name" value="FAD-bd_PCMH_sub1"/>
</dbReference>
<evidence type="ECO:0000256" key="2">
    <source>
        <dbReference type="ARBA" id="ARBA00022630"/>
    </source>
</evidence>
<dbReference type="GO" id="GO:0071949">
    <property type="term" value="F:FAD binding"/>
    <property type="evidence" value="ECO:0007669"/>
    <property type="project" value="InterPro"/>
</dbReference>
<evidence type="ECO:0000313" key="7">
    <source>
        <dbReference type="EMBL" id="TGJ86596.1"/>
    </source>
</evidence>
<evidence type="ECO:0000256" key="4">
    <source>
        <dbReference type="ARBA" id="ARBA00023002"/>
    </source>
</evidence>
<dbReference type="Pfam" id="PF01565">
    <property type="entry name" value="FAD_binding_4"/>
    <property type="match status" value="1"/>
</dbReference>
<keyword evidence="4" id="KW-0560">Oxidoreductase</keyword>
<sequence length="505" mass="54756">MAGPPAEALPPRPAATQRRIASSSLFSWIPMSLVAFLSVVLALLYHATTSGTAQLDRAAVTCGQLQDRFGSSLIVLPSTADYHELREENWSHTAWRHPSCIAKPTVAAEVASLVSVLVDNHVPFAIRSGGHSPNPFDSNIDAGVLISLRNFNKVSYDAKTGLVSLGPGARWDAVYTELDKYNRSMVGGRVMDVGVGGLTLGSGLSYLSDLYGLVCDNVVSYEVILADGRVVKASTTSRSDLFWALKGGASNFGIVTNFIAKTYPIYQSWGGIQLFTPDQMPVLLQALYAYQTAPNKDPYANMIINLVPTNGSLLLTFIYLKPVERPAAYAPFYALTPIFEQTGLMTLHELMALFPPSTLPRWTWYAYSFMPDTTLYDELASLYTTAPEVATIGALQAGTLIAAVQPISASAAVNQTWWTITVSWWNAEDDATVYGAVASFADKVRAAADAAGTSLEYIFMNDANTHQPVIASYGKANVHRLRAVQQAYDPHLVFQRLVPGGQKLP</sequence>
<dbReference type="SUPFAM" id="SSF56176">
    <property type="entry name" value="FAD-binding/transporter-associated domain-like"/>
    <property type="match status" value="1"/>
</dbReference>
<reference evidence="7 8" key="1">
    <citation type="submission" date="2019-03" db="EMBL/GenBank/DDBJ databases">
        <title>Draft genome sequence of Xylaria hypoxylon DSM 108379, a ubiquitous saprotrophic-parasitic fungi on hardwood.</title>
        <authorList>
            <person name="Buettner E."/>
            <person name="Leonhardt S."/>
            <person name="Gebauer A.M."/>
            <person name="Liers C."/>
            <person name="Hofrichter M."/>
            <person name="Kellner H."/>
        </authorList>
    </citation>
    <scope>NUCLEOTIDE SEQUENCE [LARGE SCALE GENOMIC DNA]</scope>
    <source>
        <strain evidence="7 8">DSM 108379</strain>
    </source>
</reference>
<dbReference type="PANTHER" id="PTHR42973:SF13">
    <property type="entry name" value="FAD-BINDING PCMH-TYPE DOMAIN-CONTAINING PROTEIN"/>
    <property type="match status" value="1"/>
</dbReference>
<keyword evidence="5" id="KW-1133">Transmembrane helix</keyword>
<keyword evidence="3" id="KW-0274">FAD</keyword>
<evidence type="ECO:0000259" key="6">
    <source>
        <dbReference type="PROSITE" id="PS51387"/>
    </source>
</evidence>